<dbReference type="AlphaFoldDB" id="A0A8T0IEB6"/>
<dbReference type="Proteomes" id="UP000822688">
    <property type="component" value="Chromosome 3"/>
</dbReference>
<feature type="region of interest" description="Disordered" evidence="1">
    <location>
        <begin position="73"/>
        <end position="166"/>
    </location>
</feature>
<feature type="compositionally biased region" description="Basic residues" evidence="1">
    <location>
        <begin position="98"/>
        <end position="126"/>
    </location>
</feature>
<accession>A0A8T0IEB6</accession>
<keyword evidence="3" id="KW-1185">Reference proteome</keyword>
<sequence>MYNLVGEQDATASCSGVVNMSRCEACTGVVNMSRCEACSGIVNMSRCETMTDAELDSDNWKAAQTNCIMTDYSDEDESMEPDCSCSSDTSYESDDSPRRRRTQIRKRKSKAKKSPRRGRPKGRPARKREESDSTSSSDSSGSPPRQGVYWEKRLQNSRTPPRRKIHTYASMNCQRNYIPVSKRLEQYNRSRSANGVSIGRRAQRAVDGTYNVEFWGSDDDDFPPTLWQRSLYKGRYFTPAESSYGAFMDRGNLPQTR</sequence>
<organism evidence="2 3">
    <name type="scientific">Ceratodon purpureus</name>
    <name type="common">Fire moss</name>
    <name type="synonym">Dicranum purpureum</name>
    <dbReference type="NCBI Taxonomy" id="3225"/>
    <lineage>
        <taxon>Eukaryota</taxon>
        <taxon>Viridiplantae</taxon>
        <taxon>Streptophyta</taxon>
        <taxon>Embryophyta</taxon>
        <taxon>Bryophyta</taxon>
        <taxon>Bryophytina</taxon>
        <taxon>Bryopsida</taxon>
        <taxon>Dicranidae</taxon>
        <taxon>Pseudoditrichales</taxon>
        <taxon>Ditrichaceae</taxon>
        <taxon>Ceratodon</taxon>
    </lineage>
</organism>
<name>A0A8T0IEB6_CERPU</name>
<dbReference type="EMBL" id="CM026423">
    <property type="protein sequence ID" value="KAG0582094.1"/>
    <property type="molecule type" value="Genomic_DNA"/>
</dbReference>
<evidence type="ECO:0000256" key="1">
    <source>
        <dbReference type="SAM" id="MobiDB-lite"/>
    </source>
</evidence>
<evidence type="ECO:0000313" key="2">
    <source>
        <dbReference type="EMBL" id="KAG0582094.1"/>
    </source>
</evidence>
<proteinExistence type="predicted"/>
<evidence type="ECO:0000313" key="3">
    <source>
        <dbReference type="Proteomes" id="UP000822688"/>
    </source>
</evidence>
<gene>
    <name evidence="2" type="ORF">KC19_3G033800</name>
</gene>
<comment type="caution">
    <text evidence="2">The sequence shown here is derived from an EMBL/GenBank/DDBJ whole genome shotgun (WGS) entry which is preliminary data.</text>
</comment>
<reference evidence="2" key="1">
    <citation type="submission" date="2020-06" db="EMBL/GenBank/DDBJ databases">
        <title>WGS assembly of Ceratodon purpureus strain R40.</title>
        <authorList>
            <person name="Carey S.B."/>
            <person name="Jenkins J."/>
            <person name="Shu S."/>
            <person name="Lovell J.T."/>
            <person name="Sreedasyam A."/>
            <person name="Maumus F."/>
            <person name="Tiley G.P."/>
            <person name="Fernandez-Pozo N."/>
            <person name="Barry K."/>
            <person name="Chen C."/>
            <person name="Wang M."/>
            <person name="Lipzen A."/>
            <person name="Daum C."/>
            <person name="Saski C.A."/>
            <person name="Payton A.C."/>
            <person name="Mcbreen J.C."/>
            <person name="Conrad R.E."/>
            <person name="Kollar L.M."/>
            <person name="Olsson S."/>
            <person name="Huttunen S."/>
            <person name="Landis J.B."/>
            <person name="Wickett N.J."/>
            <person name="Johnson M.G."/>
            <person name="Rensing S.A."/>
            <person name="Grimwood J."/>
            <person name="Schmutz J."/>
            <person name="Mcdaniel S.F."/>
        </authorList>
    </citation>
    <scope>NUCLEOTIDE SEQUENCE</scope>
    <source>
        <strain evidence="2">R40</strain>
    </source>
</reference>
<protein>
    <submittedName>
        <fullName evidence="2">Uncharacterized protein</fullName>
    </submittedName>
</protein>
<feature type="compositionally biased region" description="Low complexity" evidence="1">
    <location>
        <begin position="133"/>
        <end position="142"/>
    </location>
</feature>